<dbReference type="Gene3D" id="3.30.70.3490">
    <property type="match status" value="1"/>
</dbReference>
<dbReference type="GO" id="GO:0006897">
    <property type="term" value="P:endocytosis"/>
    <property type="evidence" value="ECO:0007669"/>
    <property type="project" value="EnsemblFungi"/>
</dbReference>
<dbReference type="InParanoid" id="Q6BHM3"/>
<dbReference type="InterPro" id="IPR037239">
    <property type="entry name" value="OSBP_sf"/>
</dbReference>
<dbReference type="Pfam" id="PF01237">
    <property type="entry name" value="Oxysterol_BP"/>
    <property type="match status" value="1"/>
</dbReference>
<dbReference type="PROSITE" id="PS50003">
    <property type="entry name" value="PH_DOMAIN"/>
    <property type="match status" value="1"/>
</dbReference>
<dbReference type="InterPro" id="IPR036598">
    <property type="entry name" value="GOLD_dom_sf"/>
</dbReference>
<comment type="similarity">
    <text evidence="2 8">Belongs to the OSBP family.</text>
</comment>
<dbReference type="GO" id="GO:0032541">
    <property type="term" value="C:cortical endoplasmic reticulum"/>
    <property type="evidence" value="ECO:0007669"/>
    <property type="project" value="EnsemblFungi"/>
</dbReference>
<evidence type="ECO:0000259" key="10">
    <source>
        <dbReference type="PROSITE" id="PS50003"/>
    </source>
</evidence>
<dbReference type="EMBL" id="CR382139">
    <property type="protein sequence ID" value="CAG90804.2"/>
    <property type="molecule type" value="Genomic_DNA"/>
</dbReference>
<dbReference type="Proteomes" id="UP000000599">
    <property type="component" value="Chromosome G"/>
</dbReference>
<dbReference type="GO" id="GO:0005886">
    <property type="term" value="C:plasma membrane"/>
    <property type="evidence" value="ECO:0007669"/>
    <property type="project" value="EnsemblFungi"/>
</dbReference>
<evidence type="ECO:0000256" key="2">
    <source>
        <dbReference type="ARBA" id="ARBA00008842"/>
    </source>
</evidence>
<dbReference type="HOGENOM" id="CLU_007105_4_0_1"/>
<dbReference type="GO" id="GO:0006887">
    <property type="term" value="P:exocytosis"/>
    <property type="evidence" value="ECO:0007669"/>
    <property type="project" value="EnsemblFungi"/>
</dbReference>
<dbReference type="GO" id="GO:0097038">
    <property type="term" value="C:perinuclear endoplasmic reticulum"/>
    <property type="evidence" value="ECO:0007669"/>
    <property type="project" value="TreeGrafter"/>
</dbReference>
<keyword evidence="7" id="KW-0446">Lipid-binding</keyword>
<dbReference type="SUPFAM" id="SSF50729">
    <property type="entry name" value="PH domain-like"/>
    <property type="match status" value="1"/>
</dbReference>
<evidence type="ECO:0000256" key="9">
    <source>
        <dbReference type="SAM" id="MobiDB-lite"/>
    </source>
</evidence>
<dbReference type="GO" id="GO:0000742">
    <property type="term" value="P:karyogamy involved in conjugation with cellular fusion"/>
    <property type="evidence" value="ECO:0007669"/>
    <property type="project" value="EnsemblFungi"/>
</dbReference>
<dbReference type="FunCoup" id="Q6BHM3">
    <property type="interactions" value="115"/>
</dbReference>
<sequence>METLEVHSKDFLVKWVYAPDNSIIDWQVKPLKKSINFAIYRKNELSEGTKEGSENPIPRSTSSFTKDDVLNGSVDSLGSNISSVNLANSNVYKTRSRSNTFTNNLNHSDLTLVKDYKKLISDELVHGKYEIEKGGVFAFIFDNSFSKTISKKILFTSKILFASPDKNSIYRRKSTIQRKSSTELRLRNGESAGGQDLQVPTPNSSKANNEELLQSVLLKKRRKKLQGFVKRFFILNFHHGTLSYFRVNDNKLRGQMPIKQSIVSANAKKREIIIDSGMEAWCLKTVNAQDFNLWVEAFNEVKKSQYACERDVQEKTPVKSDSASVIRDLETISQKLNTLKFKNDASSESLILNISGISDDVEHVLDKLKSAISTNGVARGSAGDVHSVFSSNEFYDAKEYIDAMNSGVVLLDKPNTKQSLNTYSDESADEYEDQESLSSSSSSSGSNDDDDDDYLETTVINNSIAEPTSNDNDDNLYPLPHDPVERDYDIPVCEHHPPSILGFVRKNVGKDLSTLRMPVDINEPISILQKYAEIFEYSELIDNALQVTREDDTGERILRIAAFAVSFLSPMRVKERNARKPFNPLLGETYELVREDHGIRLISEKVSHRPPVFAMFAESKDWTFSFSPAPNQKFWGKNFEVFTNGICKLTIRSTGELFTWNQPITLLKNIIAGEKYSEPSSEIIVKSSTGFKAIVEFAKSGMFSGRSEDLTIKSIGPNKKNLPYSVTGKWTESLTLKTNTTEKLIWTVGELLPNYTKKYGFTKYAGSLNKITDIERGNLPPTDTRLRPDILVYRSGDVPKAEVLKVSIEDMQREKRKELDISGGIYKPKFFTQVGGDEKSPDTGEWVYITGEKSYWNRRENNDWEDLPSLW</sequence>
<feature type="region of interest" description="Disordered" evidence="9">
    <location>
        <begin position="180"/>
        <end position="206"/>
    </location>
</feature>
<dbReference type="GO" id="GO:0061709">
    <property type="term" value="P:reticulophagy"/>
    <property type="evidence" value="ECO:0007669"/>
    <property type="project" value="EnsemblFungi"/>
</dbReference>
<dbReference type="InterPro" id="IPR018494">
    <property type="entry name" value="Oxysterol-bd_CS"/>
</dbReference>
<dbReference type="AlphaFoldDB" id="Q6BHM3"/>
<accession>Q6BHM3</accession>
<dbReference type="KEGG" id="dha:DEHA2G17446g"/>
<keyword evidence="4" id="KW-0963">Cytoplasm</keyword>
<gene>
    <name evidence="11" type="ordered locus">DEHA2G17446g</name>
</gene>
<dbReference type="eggNOG" id="KOG1737">
    <property type="taxonomic scope" value="Eukaryota"/>
</dbReference>
<evidence type="ECO:0000256" key="4">
    <source>
        <dbReference type="ARBA" id="ARBA00022490"/>
    </source>
</evidence>
<dbReference type="Gene3D" id="2.40.160.120">
    <property type="match status" value="1"/>
</dbReference>
<dbReference type="GO" id="GO:0001403">
    <property type="term" value="P:invasive growth in response to glucose limitation"/>
    <property type="evidence" value="ECO:0007669"/>
    <property type="project" value="EnsemblFungi"/>
</dbReference>
<dbReference type="GO" id="GO:0034727">
    <property type="term" value="P:piecemeal microautophagy of the nucleus"/>
    <property type="evidence" value="ECO:0007669"/>
    <property type="project" value="EnsemblFungi"/>
</dbReference>
<dbReference type="SUPFAM" id="SSF144000">
    <property type="entry name" value="Oxysterol-binding protein-like"/>
    <property type="match status" value="1"/>
</dbReference>
<keyword evidence="3" id="KW-0813">Transport</keyword>
<reference evidence="11 12" key="1">
    <citation type="journal article" date="2004" name="Nature">
        <title>Genome evolution in yeasts.</title>
        <authorList>
            <consortium name="Genolevures"/>
            <person name="Dujon B."/>
            <person name="Sherman D."/>
            <person name="Fischer G."/>
            <person name="Durrens P."/>
            <person name="Casaregola S."/>
            <person name="Lafontaine I."/>
            <person name="de Montigny J."/>
            <person name="Marck C."/>
            <person name="Neuveglise C."/>
            <person name="Talla E."/>
            <person name="Goffard N."/>
            <person name="Frangeul L."/>
            <person name="Aigle M."/>
            <person name="Anthouard V."/>
            <person name="Babour A."/>
            <person name="Barbe V."/>
            <person name="Barnay S."/>
            <person name="Blanchin S."/>
            <person name="Beckerich J.M."/>
            <person name="Beyne E."/>
            <person name="Bleykasten C."/>
            <person name="Boisrame A."/>
            <person name="Boyer J."/>
            <person name="Cattolico L."/>
            <person name="Confanioleri F."/>
            <person name="de Daruvar A."/>
            <person name="Despons L."/>
            <person name="Fabre E."/>
            <person name="Fairhead C."/>
            <person name="Ferry-Dumazet H."/>
            <person name="Groppi A."/>
            <person name="Hantraye F."/>
            <person name="Hennequin C."/>
            <person name="Jauniaux N."/>
            <person name="Joyet P."/>
            <person name="Kachouri R."/>
            <person name="Kerrest A."/>
            <person name="Koszul R."/>
            <person name="Lemaire M."/>
            <person name="Lesur I."/>
            <person name="Ma L."/>
            <person name="Muller H."/>
            <person name="Nicaud J.M."/>
            <person name="Nikolski M."/>
            <person name="Oztas S."/>
            <person name="Ozier-Kalogeropoulos O."/>
            <person name="Pellenz S."/>
            <person name="Potier S."/>
            <person name="Richard G.F."/>
            <person name="Straub M.L."/>
            <person name="Suleau A."/>
            <person name="Swennene D."/>
            <person name="Tekaia F."/>
            <person name="Wesolowski-Louvel M."/>
            <person name="Westhof E."/>
            <person name="Wirth B."/>
            <person name="Zeniou-Meyer M."/>
            <person name="Zivanovic I."/>
            <person name="Bolotin-Fukuhara M."/>
            <person name="Thierry A."/>
            <person name="Bouchier C."/>
            <person name="Caudron B."/>
            <person name="Scarpelli C."/>
            <person name="Gaillardin C."/>
            <person name="Weissenbach J."/>
            <person name="Wincker P."/>
            <person name="Souciet J.L."/>
        </authorList>
    </citation>
    <scope>NUCLEOTIDE SEQUENCE [LARGE SCALE GENOMIC DNA]</scope>
    <source>
        <strain evidence="12">ATCC 36239 / CBS 767 / BCRC 21394 / JCM 1990 / NBRC 0083 / IGC 2968</strain>
    </source>
</reference>
<name>Q6BHM3_DEBHA</name>
<dbReference type="InterPro" id="IPR041680">
    <property type="entry name" value="PH_8"/>
</dbReference>
<feature type="compositionally biased region" description="Acidic residues" evidence="9">
    <location>
        <begin position="426"/>
        <end position="435"/>
    </location>
</feature>
<dbReference type="STRING" id="284592.Q6BHM3"/>
<dbReference type="GO" id="GO:0032934">
    <property type="term" value="F:sterol binding"/>
    <property type="evidence" value="ECO:0007669"/>
    <property type="project" value="TreeGrafter"/>
</dbReference>
<dbReference type="PANTHER" id="PTHR10972:SF203">
    <property type="entry name" value="OXYSTEROL-BINDING PROTEIN HOMOLOG 3"/>
    <property type="match status" value="1"/>
</dbReference>
<evidence type="ECO:0000256" key="1">
    <source>
        <dbReference type="ARBA" id="ARBA00004496"/>
    </source>
</evidence>
<dbReference type="SUPFAM" id="SSF101576">
    <property type="entry name" value="Supernatant protein factor (SPF), C-terminal domain"/>
    <property type="match status" value="1"/>
</dbReference>
<evidence type="ECO:0000256" key="3">
    <source>
        <dbReference type="ARBA" id="ARBA00022448"/>
    </source>
</evidence>
<dbReference type="InterPro" id="IPR001849">
    <property type="entry name" value="PH_domain"/>
</dbReference>
<dbReference type="GeneID" id="2905235"/>
<dbReference type="Gene3D" id="2.30.29.30">
    <property type="entry name" value="Pleckstrin-homology domain (PH domain)/Phosphotyrosine-binding domain (PTB)"/>
    <property type="match status" value="1"/>
</dbReference>
<evidence type="ECO:0000256" key="7">
    <source>
        <dbReference type="ARBA" id="ARBA00023121"/>
    </source>
</evidence>
<dbReference type="Pfam" id="PF15409">
    <property type="entry name" value="PH_8"/>
    <property type="match status" value="1"/>
</dbReference>
<keyword evidence="12" id="KW-1185">Reference proteome</keyword>
<organism evidence="11 12">
    <name type="scientific">Debaryomyces hansenii (strain ATCC 36239 / CBS 767 / BCRC 21394 / JCM 1990 / NBRC 0083 / IGC 2968)</name>
    <name type="common">Yeast</name>
    <name type="synonym">Torulaspora hansenii</name>
    <dbReference type="NCBI Taxonomy" id="284592"/>
    <lineage>
        <taxon>Eukaryota</taxon>
        <taxon>Fungi</taxon>
        <taxon>Dikarya</taxon>
        <taxon>Ascomycota</taxon>
        <taxon>Saccharomycotina</taxon>
        <taxon>Pichiomycetes</taxon>
        <taxon>Debaryomycetaceae</taxon>
        <taxon>Debaryomyces</taxon>
    </lineage>
</organism>
<keyword evidence="5" id="KW-0597">Phosphoprotein</keyword>
<dbReference type="PROSITE" id="PS01013">
    <property type="entry name" value="OSBP"/>
    <property type="match status" value="1"/>
</dbReference>
<dbReference type="OrthoDB" id="1854502at2759"/>
<dbReference type="GO" id="GO:0007124">
    <property type="term" value="P:pseudohyphal growth"/>
    <property type="evidence" value="ECO:0007669"/>
    <property type="project" value="EnsemblFungi"/>
</dbReference>
<evidence type="ECO:0000313" key="11">
    <source>
        <dbReference type="EMBL" id="CAG90804.2"/>
    </source>
</evidence>
<dbReference type="OMA" id="SYFVRWV"/>
<evidence type="ECO:0000256" key="5">
    <source>
        <dbReference type="ARBA" id="ARBA00022553"/>
    </source>
</evidence>
<feature type="region of interest" description="Disordered" evidence="9">
    <location>
        <begin position="420"/>
        <end position="454"/>
    </location>
</feature>
<dbReference type="Gene3D" id="2.60.120.680">
    <property type="entry name" value="GOLD domain"/>
    <property type="match status" value="1"/>
</dbReference>
<keyword evidence="6" id="KW-0445">Lipid transport</keyword>
<evidence type="ECO:0000256" key="8">
    <source>
        <dbReference type="RuleBase" id="RU003844"/>
    </source>
</evidence>
<protein>
    <submittedName>
        <fullName evidence="11">DEHA2G17446p</fullName>
    </submittedName>
</protein>
<proteinExistence type="inferred from homology"/>
<evidence type="ECO:0000313" key="12">
    <source>
        <dbReference type="Proteomes" id="UP000000599"/>
    </source>
</evidence>
<dbReference type="RefSeq" id="XP_462298.2">
    <property type="nucleotide sequence ID" value="XM_462298.1"/>
</dbReference>
<dbReference type="GO" id="GO:0120015">
    <property type="term" value="F:sterol transfer activity"/>
    <property type="evidence" value="ECO:0007669"/>
    <property type="project" value="EnsemblFungi"/>
</dbReference>
<dbReference type="CDD" id="cd13289">
    <property type="entry name" value="PH_Osh3p_yeast"/>
    <property type="match status" value="1"/>
</dbReference>
<dbReference type="SMART" id="SM00233">
    <property type="entry name" value="PH"/>
    <property type="match status" value="1"/>
</dbReference>
<dbReference type="GO" id="GO:0035621">
    <property type="term" value="P:ER to Golgi ceramide transport"/>
    <property type="evidence" value="ECO:0007669"/>
    <property type="project" value="EnsemblFungi"/>
</dbReference>
<feature type="domain" description="PH" evidence="10">
    <location>
        <begin position="210"/>
        <end position="303"/>
    </location>
</feature>
<comment type="subcellular location">
    <subcellularLocation>
        <location evidence="1">Cytoplasm</location>
    </subcellularLocation>
</comment>
<dbReference type="GO" id="GO:0005829">
    <property type="term" value="C:cytosol"/>
    <property type="evidence" value="ECO:0007669"/>
    <property type="project" value="TreeGrafter"/>
</dbReference>
<evidence type="ECO:0000256" key="6">
    <source>
        <dbReference type="ARBA" id="ARBA00023055"/>
    </source>
</evidence>
<dbReference type="PANTHER" id="PTHR10972">
    <property type="entry name" value="OXYSTEROL-BINDING PROTEIN-RELATED"/>
    <property type="match status" value="1"/>
</dbReference>
<dbReference type="InterPro" id="IPR011993">
    <property type="entry name" value="PH-like_dom_sf"/>
</dbReference>
<dbReference type="InterPro" id="IPR000648">
    <property type="entry name" value="Oxysterol-bd"/>
</dbReference>
<feature type="compositionally biased region" description="Low complexity" evidence="9">
    <location>
        <begin position="436"/>
        <end position="446"/>
    </location>
</feature>
<dbReference type="FunFam" id="2.40.160.120:FF:000013">
    <property type="entry name" value="Oxysterol binding protein"/>
    <property type="match status" value="1"/>
</dbReference>
<dbReference type="VEuPathDB" id="FungiDB:DEHA2G17446g"/>
<dbReference type="GO" id="GO:0030011">
    <property type="term" value="P:maintenance of cell polarity"/>
    <property type="evidence" value="ECO:0007669"/>
    <property type="project" value="EnsemblFungi"/>
</dbReference>